<dbReference type="EMBL" id="OJIN01000119">
    <property type="protein sequence ID" value="SPD74133.1"/>
    <property type="molecule type" value="Genomic_DNA"/>
</dbReference>
<dbReference type="AlphaFoldDB" id="A0A445MXH9"/>
<protein>
    <submittedName>
        <fullName evidence="1">Putative Maleate cis-trans isomerase</fullName>
    </submittedName>
</protein>
<evidence type="ECO:0000313" key="1">
    <source>
        <dbReference type="EMBL" id="SPD74133.1"/>
    </source>
</evidence>
<proteinExistence type="predicted"/>
<keyword evidence="1" id="KW-0413">Isomerase</keyword>
<accession>A0A445MXH9</accession>
<dbReference type="PANTHER" id="PTHR40267:SF1">
    <property type="entry name" value="BLR3294 PROTEIN"/>
    <property type="match status" value="1"/>
</dbReference>
<gene>
    <name evidence="1" type="ORF">PITCH_A2050021</name>
</gene>
<dbReference type="PIRSF" id="PIRSF015736">
    <property type="entry name" value="MI"/>
    <property type="match status" value="1"/>
</dbReference>
<dbReference type="InterPro" id="IPR053714">
    <property type="entry name" value="Iso_Racemase_Enz_sf"/>
</dbReference>
<organism evidence="1">
    <name type="scientific">uncultured Desulfobacterium sp</name>
    <dbReference type="NCBI Taxonomy" id="201089"/>
    <lineage>
        <taxon>Bacteria</taxon>
        <taxon>Pseudomonadati</taxon>
        <taxon>Thermodesulfobacteriota</taxon>
        <taxon>Desulfobacteria</taxon>
        <taxon>Desulfobacterales</taxon>
        <taxon>Desulfobacteriaceae</taxon>
        <taxon>Desulfobacterium</taxon>
        <taxon>environmental samples</taxon>
    </lineage>
</organism>
<dbReference type="Gene3D" id="3.40.50.12500">
    <property type="match status" value="1"/>
</dbReference>
<name>A0A445MXH9_9BACT</name>
<dbReference type="Pfam" id="PF17645">
    <property type="entry name" value="Amdase"/>
    <property type="match status" value="1"/>
</dbReference>
<sequence>MKGLKEEKVVHPEGWRGSIGLIIPTVYTTHPEHESRYLLPEGVGLICQRVLLDYPGMKHVDAFNEMNKALPDAANILKSTGVDVISFCCTISSFLNGRDSELQLIAEIEKLSDLPFITVAGAVSDAIRFLGVKKVLLVSPYPSKLNLQLEKYLKEDQGIGIHFLYEIVSHLKTATPWQQFQVVIDAFRTSPPGADAIFFSCGALRLVEVIPSLEEELEVPVLSSNLCNIWKCLQVLGIHSAITGKGKLLEMRR</sequence>
<reference evidence="1" key="1">
    <citation type="submission" date="2018-01" db="EMBL/GenBank/DDBJ databases">
        <authorList>
            <person name="Regsiter A."/>
            <person name="William W."/>
        </authorList>
    </citation>
    <scope>NUCLEOTIDE SEQUENCE</scope>
    <source>
        <strain evidence="1">TRIP AH-1</strain>
    </source>
</reference>
<dbReference type="GO" id="GO:0016853">
    <property type="term" value="F:isomerase activity"/>
    <property type="evidence" value="ECO:0007669"/>
    <property type="project" value="UniProtKB-KW"/>
</dbReference>
<dbReference type="InterPro" id="IPR026286">
    <property type="entry name" value="MaiA/AMDase"/>
</dbReference>
<dbReference type="PANTHER" id="PTHR40267">
    <property type="entry name" value="BLR3294 PROTEIN"/>
    <property type="match status" value="1"/>
</dbReference>